<dbReference type="InParanoid" id="A0A6C2YHZ3"/>
<name>A0A6C2YHZ3_9BACT</name>
<accession>A0A6C2YHZ3</accession>
<sequence>MSFKMQRVHVWSGSVADEPGGVAAKLAILAHAGANLEYVYTQRLADESGMGLLCVAPILGAEQQRAAKQAGLSETSEPVVMRLEGDNDAGLASRVKQEWAKAGINLHGSCLSVCGKRFIGYITFDSIADANEAARILAEVGRDSHLAMASANGTH</sequence>
<organism evidence="1">
    <name type="scientific">Tuwongella immobilis</name>
    <dbReference type="NCBI Taxonomy" id="692036"/>
    <lineage>
        <taxon>Bacteria</taxon>
        <taxon>Pseudomonadati</taxon>
        <taxon>Planctomycetota</taxon>
        <taxon>Planctomycetia</taxon>
        <taxon>Gemmatales</taxon>
        <taxon>Gemmataceae</taxon>
        <taxon>Tuwongella</taxon>
    </lineage>
</organism>
<protein>
    <submittedName>
        <fullName evidence="1">Marine sediment metagenome DNA, contig: S01H1_S20771</fullName>
    </submittedName>
</protein>
<evidence type="ECO:0000313" key="1">
    <source>
        <dbReference type="EMBL" id="VIP01150.1"/>
    </source>
</evidence>
<proteinExistence type="predicted"/>
<dbReference type="EMBL" id="LR586016">
    <property type="protein sequence ID" value="VIP01150.1"/>
    <property type="molecule type" value="Genomic_DNA"/>
</dbReference>
<gene>
    <name evidence="1" type="ORF">GMBLW1_28100</name>
</gene>
<dbReference type="AlphaFoldDB" id="A0A6C2YHZ3"/>
<reference evidence="1" key="1">
    <citation type="submission" date="2019-04" db="EMBL/GenBank/DDBJ databases">
        <authorList>
            <consortium name="Science for Life Laboratories"/>
        </authorList>
    </citation>
    <scope>NUCLEOTIDE SEQUENCE</scope>
    <source>
        <strain evidence="1">MBLW1</strain>
    </source>
</reference>
<keyword evidence="2" id="KW-1185">Reference proteome</keyword>
<evidence type="ECO:0000313" key="2">
    <source>
        <dbReference type="Proteomes" id="UP000464378"/>
    </source>
</evidence>
<dbReference type="RefSeq" id="WP_162656388.1">
    <property type="nucleotide sequence ID" value="NZ_LR593887.1"/>
</dbReference>
<dbReference type="EMBL" id="LR593887">
    <property type="protein sequence ID" value="VTR97726.1"/>
    <property type="molecule type" value="Genomic_DNA"/>
</dbReference>
<dbReference type="KEGG" id="tim:GMBLW1_28100"/>
<dbReference type="Proteomes" id="UP000464378">
    <property type="component" value="Chromosome"/>
</dbReference>